<dbReference type="EMBL" id="FNQK01000015">
    <property type="protein sequence ID" value="SEA48937.1"/>
    <property type="molecule type" value="Genomic_DNA"/>
</dbReference>
<gene>
    <name evidence="1" type="ORF">SAMN04487990_11527</name>
</gene>
<accession>A0A1H4BLF6</accession>
<dbReference type="AlphaFoldDB" id="A0A1H4BLF6"/>
<reference evidence="1 2" key="1">
    <citation type="submission" date="2016-10" db="EMBL/GenBank/DDBJ databases">
        <authorList>
            <person name="de Groot N.N."/>
        </authorList>
    </citation>
    <scope>NUCLEOTIDE SEQUENCE [LARGE SCALE GENOMIC DNA]</scope>
    <source>
        <strain evidence="1 2">DSM 23842</strain>
    </source>
</reference>
<dbReference type="PANTHER" id="PTHR17985:SF8">
    <property type="entry name" value="TRANSPORT AND GOLGI ORGANIZATION PROTEIN 2 HOMOLOG"/>
    <property type="match status" value="1"/>
</dbReference>
<organism evidence="1 2">
    <name type="scientific">Bizionia paragorgiae</name>
    <dbReference type="NCBI Taxonomy" id="283786"/>
    <lineage>
        <taxon>Bacteria</taxon>
        <taxon>Pseudomonadati</taxon>
        <taxon>Bacteroidota</taxon>
        <taxon>Flavobacteriia</taxon>
        <taxon>Flavobacteriales</taxon>
        <taxon>Flavobacteriaceae</taxon>
        <taxon>Bizionia</taxon>
    </lineage>
</organism>
<protein>
    <submittedName>
        <fullName evidence="1">Transport and Golgi organisation 2</fullName>
    </submittedName>
</protein>
<dbReference type="Pfam" id="PF05742">
    <property type="entry name" value="TANGO2"/>
    <property type="match status" value="1"/>
</dbReference>
<sequence length="233" mass="26547">MCTVTLFPVNATDFILTSNRDESPNRLALAPRIYTMGSAEVLLPKDEISGGSWIGASSKKRVLCLLNGGSIPYIRKASYRKSRGEVVRDFLTADMLLETIEAYNLSDIEPFTLVISDWNTRLNYYEFIWDGLAKQLTLLPPEPRIWSSTTLYTQQQKDLRKDWFETFKSNNVLNAQSLLKFHHTAGNEHPDFGVIMDRGFVKTTSITQVIKNKNKIAMRFESLDSGEVIEKEL</sequence>
<dbReference type="InterPro" id="IPR008551">
    <property type="entry name" value="TANGO2"/>
</dbReference>
<dbReference type="RefSeq" id="WP_092135326.1">
    <property type="nucleotide sequence ID" value="NZ_FNQK01000015.1"/>
</dbReference>
<evidence type="ECO:0000313" key="1">
    <source>
        <dbReference type="EMBL" id="SEA48937.1"/>
    </source>
</evidence>
<name>A0A1H4BLF6_BIZPA</name>
<dbReference type="OrthoDB" id="4380123at2"/>
<keyword evidence="2" id="KW-1185">Reference proteome</keyword>
<dbReference type="Proteomes" id="UP000198846">
    <property type="component" value="Unassembled WGS sequence"/>
</dbReference>
<evidence type="ECO:0000313" key="2">
    <source>
        <dbReference type="Proteomes" id="UP000198846"/>
    </source>
</evidence>
<dbReference type="STRING" id="283786.SAMN04487990_11527"/>
<proteinExistence type="predicted"/>
<dbReference type="PANTHER" id="PTHR17985">
    <property type="entry name" value="SER/THR-RICH PROTEIN T10 IN DGCR REGION"/>
    <property type="match status" value="1"/>
</dbReference>